<sequence length="522" mass="58524">MQQDRNGTRFRIREKQLSTKQTQDENAYAAQLRREFADHPSAGLTPGKLAAIMRTAEQGNLIDQCWLAEDIEEKDGHIAAELFKRKMATSTVPFTIEPPNNPSEAEKADAASINDMLRDIEDWEDLLFNMADGINKGFSNIEFEWQRQLGWRVPVGFEHRPASWFQLDQFDQNVIRLRSNTGLGEPLRQFNWIEHRHPAKSGYLARIGLVRQLAWPFLFKNYSVRDLAEFLEIYGIPIRVGKYPSGATEPEKTSLLNAVLSVGHNGAGIIPKGMELDFYEAAKGGGEPFMTMVSWCERIQSKVILGQTLSAEVGQGGSQALGNIHDGIRLDIRDHDLRQIAGTLNRDLILPMFMLNGKSFNGDLRRKPRLVFDTTEPEDLRDLAYPLRAFVGMGMKIPTNWLHQQTKIPQAKDGESVLEIIDTAPMPSAQLKGMAVLRGNATAQFADQLALEQALDKLSTGEFDEQMLGVLKPVFAAADKGPEALKAELDKLWPKMDDSVLTQRLAQVLFVGELWGQLNANN</sequence>
<dbReference type="EMBL" id="JAEINI020000002">
    <property type="protein sequence ID" value="MCB5226166.1"/>
    <property type="molecule type" value="Genomic_DNA"/>
</dbReference>
<dbReference type="Pfam" id="PF06074">
    <property type="entry name" value="Portal_Mu"/>
    <property type="match status" value="1"/>
</dbReference>
<dbReference type="InterPro" id="IPR009279">
    <property type="entry name" value="Portal_Mu"/>
</dbReference>
<evidence type="ECO:0000313" key="1">
    <source>
        <dbReference type="EMBL" id="MCB5226166.1"/>
    </source>
</evidence>
<gene>
    <name evidence="1" type="ORF">JAO78_004990</name>
</gene>
<dbReference type="RefSeq" id="WP_226750252.1">
    <property type="nucleotide sequence ID" value="NZ_JAEINI020000002.1"/>
</dbReference>
<keyword evidence="2" id="KW-1185">Reference proteome</keyword>
<protein>
    <submittedName>
        <fullName evidence="1">DUF935 domain-containing protein</fullName>
    </submittedName>
</protein>
<name>A0ABS8C1G6_9ALTE</name>
<dbReference type="Proteomes" id="UP000633814">
    <property type="component" value="Unassembled WGS sequence"/>
</dbReference>
<accession>A0ABS8C1G6</accession>
<proteinExistence type="predicted"/>
<organism evidence="1 2">
    <name type="scientific">Alishewanella maricola</name>
    <dbReference type="NCBI Taxonomy" id="2795740"/>
    <lineage>
        <taxon>Bacteria</taxon>
        <taxon>Pseudomonadati</taxon>
        <taxon>Pseudomonadota</taxon>
        <taxon>Gammaproteobacteria</taxon>
        <taxon>Alteromonadales</taxon>
        <taxon>Alteromonadaceae</taxon>
        <taxon>Alishewanella</taxon>
    </lineage>
</organism>
<reference evidence="1 2" key="1">
    <citation type="submission" date="2021-10" db="EMBL/GenBank/DDBJ databases">
        <title>Alishewanella koreense sp. nov. isolated from seawater of southwestern coast in South Korea and the proposal for the reclassification of Rheinheimera perlucida and Rheinheimera tuosuensis as Arsukibacterium perlucida and Arsukibacterium tuosuensis.</title>
        <authorList>
            <person name="Kim K.H."/>
            <person name="Ruan W."/>
            <person name="Kim K.R."/>
            <person name="Baek J.H."/>
            <person name="Jeon C.O."/>
        </authorList>
    </citation>
    <scope>NUCLEOTIDE SEQUENCE [LARGE SCALE GENOMIC DNA]</scope>
    <source>
        <strain evidence="1 2">16-MA</strain>
    </source>
</reference>
<evidence type="ECO:0000313" key="2">
    <source>
        <dbReference type="Proteomes" id="UP000633814"/>
    </source>
</evidence>
<comment type="caution">
    <text evidence="1">The sequence shown here is derived from an EMBL/GenBank/DDBJ whole genome shotgun (WGS) entry which is preliminary data.</text>
</comment>